<dbReference type="VEuPathDB" id="VectorBase:GPAI008209"/>
<dbReference type="EnsemblMetazoa" id="GPAI008209-RA">
    <property type="protein sequence ID" value="GPAI008209-PA"/>
    <property type="gene ID" value="GPAI008209"/>
</dbReference>
<dbReference type="Gene3D" id="2.120.10.30">
    <property type="entry name" value="TolB, C-terminal domain"/>
    <property type="match status" value="1"/>
</dbReference>
<dbReference type="PANTHER" id="PTHR10009">
    <property type="entry name" value="PROTEIN YELLOW-RELATED"/>
    <property type="match status" value="1"/>
</dbReference>
<protein>
    <submittedName>
        <fullName evidence="6">Uncharacterized protein</fullName>
    </submittedName>
</protein>
<evidence type="ECO:0000256" key="1">
    <source>
        <dbReference type="ARBA" id="ARBA00004613"/>
    </source>
</evidence>
<sequence length="444" mass="50951">MMFLIFYILSTVITLPQTISGDGVIEVFKWKQMDYYNRGNSEATTSPTFTSPSNTNNNRKGVIYFPGQYYGARSKRQQEQIENNASPSYIPYNNVPMGVTHYKGRLFITMPRRRVGIPSTLNYVDLRKDGNENSPKLHAYPDFETNQIKANSGHLVSVYRTSVDSCGRLWFIDTGILEYPNNRMQVQKPSIWIMDLSTDRLLRRFEIPESTVEQGQGLASITIDTDKGCDKSFAYIPDLVNNQLYVYSLETNKIWTFQHNYFHFDPLAGDLNIGGQAFSWSDGIFSITIGPKDSDGSRVVLFHPMASHNEFIVSNKVLQNESHAENDDYDRDFQFLGRRGDARQSTMHEYDPHTNVVFYAEIQRNGISCWNTNKRFSSDNHGTVAQDPQLMIYPSDLTIDEDGVMWVMTNSMPIFIYSTLDTNTYNFRVWKQMTSEAIKNTVCS</sequence>
<evidence type="ECO:0000313" key="7">
    <source>
        <dbReference type="Proteomes" id="UP000092445"/>
    </source>
</evidence>
<dbReference type="PANTHER" id="PTHR10009:SF10">
    <property type="entry name" value="L-DOPACHROME TAUTOMERASE YELLOW-F-RELATED"/>
    <property type="match status" value="1"/>
</dbReference>
<dbReference type="InterPro" id="IPR011042">
    <property type="entry name" value="6-blade_b-propeller_TolB-like"/>
</dbReference>
<evidence type="ECO:0000256" key="4">
    <source>
        <dbReference type="ARBA" id="ARBA00022729"/>
    </source>
</evidence>
<dbReference type="AlphaFoldDB" id="A0A1A9ZA11"/>
<reference evidence="6" key="2">
    <citation type="submission" date="2020-05" db="UniProtKB">
        <authorList>
            <consortium name="EnsemblMetazoa"/>
        </authorList>
    </citation>
    <scope>IDENTIFICATION</scope>
    <source>
        <strain evidence="6">IAEA</strain>
    </source>
</reference>
<reference evidence="7" key="1">
    <citation type="submission" date="2014-03" db="EMBL/GenBank/DDBJ databases">
        <authorList>
            <person name="Aksoy S."/>
            <person name="Warren W."/>
            <person name="Wilson R.K."/>
        </authorList>
    </citation>
    <scope>NUCLEOTIDE SEQUENCE [LARGE SCALE GENOMIC DNA]</scope>
    <source>
        <strain evidence="7">IAEA</strain>
    </source>
</reference>
<evidence type="ECO:0000256" key="2">
    <source>
        <dbReference type="ARBA" id="ARBA00009127"/>
    </source>
</evidence>
<name>A0A1A9ZA11_GLOPL</name>
<evidence type="ECO:0000256" key="3">
    <source>
        <dbReference type="ARBA" id="ARBA00022525"/>
    </source>
</evidence>
<dbReference type="InterPro" id="IPR017996">
    <property type="entry name" value="MRJP/yellow-related"/>
</dbReference>
<dbReference type="Pfam" id="PF03022">
    <property type="entry name" value="MRJP"/>
    <property type="match status" value="1"/>
</dbReference>
<evidence type="ECO:0000313" key="6">
    <source>
        <dbReference type="EnsemblMetazoa" id="GPAI008209-PA"/>
    </source>
</evidence>
<accession>A0A1A9ZA11</accession>
<keyword evidence="4 5" id="KW-0732">Signal</keyword>
<keyword evidence="7" id="KW-1185">Reference proteome</keyword>
<proteinExistence type="inferred from homology"/>
<comment type="similarity">
    <text evidence="2">Belongs to the major royal jelly protein family.</text>
</comment>
<feature type="signal peptide" evidence="5">
    <location>
        <begin position="1"/>
        <end position="21"/>
    </location>
</feature>
<organism evidence="6 7">
    <name type="scientific">Glossina pallidipes</name>
    <name type="common">Tsetse fly</name>
    <dbReference type="NCBI Taxonomy" id="7398"/>
    <lineage>
        <taxon>Eukaryota</taxon>
        <taxon>Metazoa</taxon>
        <taxon>Ecdysozoa</taxon>
        <taxon>Arthropoda</taxon>
        <taxon>Hexapoda</taxon>
        <taxon>Insecta</taxon>
        <taxon>Pterygota</taxon>
        <taxon>Neoptera</taxon>
        <taxon>Endopterygota</taxon>
        <taxon>Diptera</taxon>
        <taxon>Brachycera</taxon>
        <taxon>Muscomorpha</taxon>
        <taxon>Hippoboscoidea</taxon>
        <taxon>Glossinidae</taxon>
        <taxon>Glossina</taxon>
    </lineage>
</organism>
<evidence type="ECO:0000256" key="5">
    <source>
        <dbReference type="SAM" id="SignalP"/>
    </source>
</evidence>
<dbReference type="STRING" id="7398.A0A1A9ZA11"/>
<comment type="subcellular location">
    <subcellularLocation>
        <location evidence="1">Secreted</location>
    </subcellularLocation>
</comment>
<dbReference type="Proteomes" id="UP000092445">
    <property type="component" value="Unassembled WGS sequence"/>
</dbReference>
<dbReference type="GO" id="GO:0005576">
    <property type="term" value="C:extracellular region"/>
    <property type="evidence" value="ECO:0007669"/>
    <property type="project" value="UniProtKB-SubCell"/>
</dbReference>
<keyword evidence="3" id="KW-0964">Secreted</keyword>
<feature type="chain" id="PRO_5008402701" evidence="5">
    <location>
        <begin position="22"/>
        <end position="444"/>
    </location>
</feature>
<dbReference type="SUPFAM" id="SSF63829">
    <property type="entry name" value="Calcium-dependent phosphotriesterase"/>
    <property type="match status" value="1"/>
</dbReference>